<dbReference type="InterPro" id="IPR011013">
    <property type="entry name" value="Gal_mutarotase_sf_dom"/>
</dbReference>
<dbReference type="Gene3D" id="2.70.98.10">
    <property type="match status" value="1"/>
</dbReference>
<accession>A0A917W4F2</accession>
<dbReference type="SUPFAM" id="SSF74650">
    <property type="entry name" value="Galactose mutarotase-like"/>
    <property type="match status" value="1"/>
</dbReference>
<dbReference type="InterPro" id="IPR008183">
    <property type="entry name" value="Aldose_1/G6P_1-epimerase"/>
</dbReference>
<comment type="caution">
    <text evidence="1">The sequence shown here is derived from an EMBL/GenBank/DDBJ whole genome shotgun (WGS) entry which is preliminary data.</text>
</comment>
<proteinExistence type="predicted"/>
<reference evidence="1" key="2">
    <citation type="submission" date="2020-09" db="EMBL/GenBank/DDBJ databases">
        <authorList>
            <person name="Sun Q."/>
            <person name="Ohkuma M."/>
        </authorList>
    </citation>
    <scope>NUCLEOTIDE SEQUENCE</scope>
    <source>
        <strain evidence="1">JCM 15325</strain>
    </source>
</reference>
<evidence type="ECO:0000313" key="1">
    <source>
        <dbReference type="EMBL" id="GGL61621.1"/>
    </source>
</evidence>
<reference evidence="1" key="1">
    <citation type="journal article" date="2014" name="Int. J. Syst. Evol. Microbiol.">
        <title>Complete genome sequence of Corynebacterium casei LMG S-19264T (=DSM 44701T), isolated from a smear-ripened cheese.</title>
        <authorList>
            <consortium name="US DOE Joint Genome Institute (JGI-PGF)"/>
            <person name="Walter F."/>
            <person name="Albersmeier A."/>
            <person name="Kalinowski J."/>
            <person name="Ruckert C."/>
        </authorList>
    </citation>
    <scope>NUCLEOTIDE SEQUENCE</scope>
    <source>
        <strain evidence="1">JCM 15325</strain>
    </source>
</reference>
<evidence type="ECO:0000313" key="2">
    <source>
        <dbReference type="Proteomes" id="UP000654670"/>
    </source>
</evidence>
<dbReference type="InterPro" id="IPR014718">
    <property type="entry name" value="GH-type_carb-bd"/>
</dbReference>
<dbReference type="AlphaFoldDB" id="A0A917W4F2"/>
<gene>
    <name evidence="1" type="ORF">GCM10007968_27000</name>
</gene>
<keyword evidence="2" id="KW-1185">Reference proteome</keyword>
<dbReference type="Proteomes" id="UP000654670">
    <property type="component" value="Unassembled WGS sequence"/>
</dbReference>
<name>A0A917W4F2_9BACL</name>
<evidence type="ECO:0008006" key="3">
    <source>
        <dbReference type="Google" id="ProtNLM"/>
    </source>
</evidence>
<dbReference type="Pfam" id="PF01263">
    <property type="entry name" value="Aldose_epim"/>
    <property type="match status" value="1"/>
</dbReference>
<dbReference type="GO" id="GO:0016853">
    <property type="term" value="F:isomerase activity"/>
    <property type="evidence" value="ECO:0007669"/>
    <property type="project" value="InterPro"/>
</dbReference>
<dbReference type="GO" id="GO:0030246">
    <property type="term" value="F:carbohydrate binding"/>
    <property type="evidence" value="ECO:0007669"/>
    <property type="project" value="InterPro"/>
</dbReference>
<dbReference type="RefSeq" id="WP_188804243.1">
    <property type="nucleotide sequence ID" value="NZ_BMOK01000014.1"/>
</dbReference>
<organism evidence="1 2">
    <name type="scientific">Sporolactobacillus putidus</name>
    <dbReference type="NCBI Taxonomy" id="492735"/>
    <lineage>
        <taxon>Bacteria</taxon>
        <taxon>Bacillati</taxon>
        <taxon>Bacillota</taxon>
        <taxon>Bacilli</taxon>
        <taxon>Bacillales</taxon>
        <taxon>Sporolactobacillaceae</taxon>
        <taxon>Sporolactobacillus</taxon>
    </lineage>
</organism>
<dbReference type="EMBL" id="BMOK01000014">
    <property type="protein sequence ID" value="GGL61621.1"/>
    <property type="molecule type" value="Genomic_DNA"/>
</dbReference>
<sequence>MYEVTQYNKDGLSFVRLSGEGAYADVCPERGAIVTAFHTLEKDVLFLNEQTLFDRTKNVRGGIPVLFPMGGQLMDGCYEWNGAVYEMANHGLARTRPWPVVRHDADDRHAELTVSFLSDKETKQSFPFEFEVVFTYKLEKGKLMVHQLYKNLSADTMPICPGFHPYFNIANKVVDVKTDATQYLDYNDQTIKSFDGTIDMSDLIEPVVFRDSSDKVEAGFDESDVLVIEKDKAFRYIVLWTEKNKDYVCIEPWTAKKNEFNEKKELLYVEKDRPLQLEVTIYLKKR</sequence>
<dbReference type="PANTHER" id="PTHR11122">
    <property type="entry name" value="APOSPORY-ASSOCIATED PROTEIN C-RELATED"/>
    <property type="match status" value="1"/>
</dbReference>
<dbReference type="PANTHER" id="PTHR11122:SF13">
    <property type="entry name" value="GLUCOSE-6-PHOSPHATE 1-EPIMERASE"/>
    <property type="match status" value="1"/>
</dbReference>
<protein>
    <recommendedName>
        <fullName evidence="3">Aldose 1-epimerase</fullName>
    </recommendedName>
</protein>
<dbReference type="GO" id="GO:0005975">
    <property type="term" value="P:carbohydrate metabolic process"/>
    <property type="evidence" value="ECO:0007669"/>
    <property type="project" value="InterPro"/>
</dbReference>